<dbReference type="EMBL" id="PKMF04000376">
    <property type="protein sequence ID" value="KAK7835100.1"/>
    <property type="molecule type" value="Genomic_DNA"/>
</dbReference>
<protein>
    <submittedName>
        <fullName evidence="2">Precursor of cep12</fullName>
    </submittedName>
</protein>
<dbReference type="Proteomes" id="UP000237347">
    <property type="component" value="Unassembled WGS sequence"/>
</dbReference>
<gene>
    <name evidence="2" type="primary">CEP12</name>
    <name evidence="2" type="ORF">CFP56_023845</name>
</gene>
<evidence type="ECO:0000256" key="1">
    <source>
        <dbReference type="SAM" id="MobiDB-lite"/>
    </source>
</evidence>
<organism evidence="2 3">
    <name type="scientific">Quercus suber</name>
    <name type="common">Cork oak</name>
    <dbReference type="NCBI Taxonomy" id="58331"/>
    <lineage>
        <taxon>Eukaryota</taxon>
        <taxon>Viridiplantae</taxon>
        <taxon>Streptophyta</taxon>
        <taxon>Embryophyta</taxon>
        <taxon>Tracheophyta</taxon>
        <taxon>Spermatophyta</taxon>
        <taxon>Magnoliopsida</taxon>
        <taxon>eudicotyledons</taxon>
        <taxon>Gunneridae</taxon>
        <taxon>Pentapetalae</taxon>
        <taxon>rosids</taxon>
        <taxon>fabids</taxon>
        <taxon>Fagales</taxon>
        <taxon>Fagaceae</taxon>
        <taxon>Quercus</taxon>
    </lineage>
</organism>
<proteinExistence type="predicted"/>
<comment type="caution">
    <text evidence="2">The sequence shown here is derived from an EMBL/GenBank/DDBJ whole genome shotgun (WGS) entry which is preliminary data.</text>
</comment>
<name>A0AAW0K709_QUESU</name>
<keyword evidence="3" id="KW-1185">Reference proteome</keyword>
<reference evidence="2 3" key="1">
    <citation type="journal article" date="2018" name="Sci. Data">
        <title>The draft genome sequence of cork oak.</title>
        <authorList>
            <person name="Ramos A.M."/>
            <person name="Usie A."/>
            <person name="Barbosa P."/>
            <person name="Barros P.M."/>
            <person name="Capote T."/>
            <person name="Chaves I."/>
            <person name="Simoes F."/>
            <person name="Abreu I."/>
            <person name="Carrasquinho I."/>
            <person name="Faro C."/>
            <person name="Guimaraes J.B."/>
            <person name="Mendonca D."/>
            <person name="Nobrega F."/>
            <person name="Rodrigues L."/>
            <person name="Saibo N.J.M."/>
            <person name="Varela M.C."/>
            <person name="Egas C."/>
            <person name="Matos J."/>
            <person name="Miguel C.M."/>
            <person name="Oliveira M.M."/>
            <person name="Ricardo C.P."/>
            <person name="Goncalves S."/>
        </authorList>
    </citation>
    <scope>NUCLEOTIDE SEQUENCE [LARGE SCALE GENOMIC DNA]</scope>
    <source>
        <strain evidence="3">cv. HL8</strain>
    </source>
</reference>
<feature type="non-terminal residue" evidence="2">
    <location>
        <position position="1"/>
    </location>
</feature>
<sequence length="69" mass="7415">NKNLSAIVALRLAGIHPPTIPRGSLSKPKPPSTGWFTINRYKMVEINAFRPTTPGHSPGVGHDHPPVAI</sequence>
<dbReference type="AlphaFoldDB" id="A0AAW0K709"/>
<evidence type="ECO:0000313" key="3">
    <source>
        <dbReference type="Proteomes" id="UP000237347"/>
    </source>
</evidence>
<accession>A0AAW0K709</accession>
<feature type="region of interest" description="Disordered" evidence="1">
    <location>
        <begin position="49"/>
        <end position="69"/>
    </location>
</feature>
<evidence type="ECO:0000313" key="2">
    <source>
        <dbReference type="EMBL" id="KAK7835100.1"/>
    </source>
</evidence>